<feature type="domain" description="Deacetylase sirtuin-type" evidence="5">
    <location>
        <begin position="5"/>
        <end position="284"/>
    </location>
</feature>
<evidence type="ECO:0000256" key="1">
    <source>
        <dbReference type="ARBA" id="ARBA00012928"/>
    </source>
</evidence>
<dbReference type="EC" id="2.3.1.286" evidence="1"/>
<dbReference type="Pfam" id="PF02146">
    <property type="entry name" value="SIR2"/>
    <property type="match status" value="1"/>
</dbReference>
<dbReference type="InterPro" id="IPR029035">
    <property type="entry name" value="DHS-like_NAD/FAD-binding_dom"/>
</dbReference>
<dbReference type="InterPro" id="IPR003000">
    <property type="entry name" value="Sirtuin"/>
</dbReference>
<sequence>MVSEHNSSSQAIAQAKQAIANADALLITAGAGMGVDSGLPDFRGVHGLWRAYPVLKRRGLSFEDMARLAWFRDEPELAWAFYGHRLHQYRQTQPHAGFGMLLDLCRQKGDNYFVVTSNVDSHFHKAGFDDSRIHEVHGSLDWWQCSSGAHKDLWPADDDAVIVDEERFRATRMPYCPDCGEVARPNVLMFGDWRWVDTRESRQAAHFIHWLEPLRAEGKQVAIIEIGAGRVIPTIRELGEHLFWDLFPYCSLIRINPRDHKVPEGAISIAMNGLDGIRSILGEV</sequence>
<keyword evidence="3" id="KW-0520">NAD</keyword>
<comment type="caution">
    <text evidence="4">Lacks conserved residue(s) required for the propagation of feature annotation.</text>
</comment>
<dbReference type="Gene3D" id="3.30.1600.10">
    <property type="entry name" value="SIR2/SIRT2 'Small Domain"/>
    <property type="match status" value="1"/>
</dbReference>
<keyword evidence="7" id="KW-1185">Reference proteome</keyword>
<evidence type="ECO:0000313" key="6">
    <source>
        <dbReference type="EMBL" id="TLS66201.1"/>
    </source>
</evidence>
<dbReference type="AlphaFoldDB" id="A0A5R9GHA8"/>
<evidence type="ECO:0000259" key="5">
    <source>
        <dbReference type="PROSITE" id="PS50305"/>
    </source>
</evidence>
<protein>
    <recommendedName>
        <fullName evidence="1">protein acetyllysine N-acetyltransferase</fullName>
        <ecNumber evidence="1">2.3.1.286</ecNumber>
    </recommendedName>
</protein>
<reference evidence="6 7" key="1">
    <citation type="journal article" date="2019" name="Appl. Environ. Microbiol.">
        <title>Environmental Evidence and Genomic Insight of Iron-oxidizing Bacteria Preference Towards More Corrosion Resistant Stainless Steel at Higher Salinities.</title>
        <authorList>
            <person name="Garrison C.E."/>
            <person name="Price K.A."/>
            <person name="Field E.K."/>
        </authorList>
    </citation>
    <scope>NUCLEOTIDE SEQUENCE [LARGE SCALE GENOMIC DNA]</scope>
    <source>
        <strain evidence="6 7">P3</strain>
    </source>
</reference>
<evidence type="ECO:0000256" key="2">
    <source>
        <dbReference type="ARBA" id="ARBA00022679"/>
    </source>
</evidence>
<keyword evidence="2" id="KW-0808">Transferase</keyword>
<dbReference type="GO" id="GO:0070403">
    <property type="term" value="F:NAD+ binding"/>
    <property type="evidence" value="ECO:0007669"/>
    <property type="project" value="InterPro"/>
</dbReference>
<dbReference type="InterPro" id="IPR026590">
    <property type="entry name" value="Ssirtuin_cat_dom"/>
</dbReference>
<dbReference type="Gene3D" id="3.40.50.1220">
    <property type="entry name" value="TPP-binding domain"/>
    <property type="match status" value="1"/>
</dbReference>
<proteinExistence type="predicted"/>
<comment type="caution">
    <text evidence="6">The sequence shown here is derived from an EMBL/GenBank/DDBJ whole genome shotgun (WGS) entry which is preliminary data.</text>
</comment>
<evidence type="ECO:0000256" key="3">
    <source>
        <dbReference type="ARBA" id="ARBA00023027"/>
    </source>
</evidence>
<dbReference type="InterPro" id="IPR026591">
    <property type="entry name" value="Sirtuin_cat_small_dom_sf"/>
</dbReference>
<name>A0A5R9GHA8_9PROT</name>
<dbReference type="Proteomes" id="UP000306585">
    <property type="component" value="Unassembled WGS sequence"/>
</dbReference>
<accession>A0A5R9GHA8</accession>
<organism evidence="6 7">
    <name type="scientific">Mariprofundus erugo</name>
    <dbReference type="NCBI Taxonomy" id="2528639"/>
    <lineage>
        <taxon>Bacteria</taxon>
        <taxon>Pseudomonadati</taxon>
        <taxon>Pseudomonadota</taxon>
        <taxon>Candidatius Mariprofundia</taxon>
        <taxon>Mariprofundales</taxon>
        <taxon>Mariprofundaceae</taxon>
        <taxon>Mariprofundus</taxon>
    </lineage>
</organism>
<dbReference type="InterPro" id="IPR050134">
    <property type="entry name" value="NAD-dep_sirtuin_deacylases"/>
</dbReference>
<dbReference type="EMBL" id="VBRY01000011">
    <property type="protein sequence ID" value="TLS66201.1"/>
    <property type="molecule type" value="Genomic_DNA"/>
</dbReference>
<dbReference type="PANTHER" id="PTHR11085:SF10">
    <property type="entry name" value="NAD-DEPENDENT PROTEIN DEACYLASE SIRTUIN-5, MITOCHONDRIAL-RELATED"/>
    <property type="match status" value="1"/>
</dbReference>
<dbReference type="SUPFAM" id="SSF52467">
    <property type="entry name" value="DHS-like NAD/FAD-binding domain"/>
    <property type="match status" value="1"/>
</dbReference>
<dbReference type="PROSITE" id="PS50305">
    <property type="entry name" value="SIRTUIN"/>
    <property type="match status" value="1"/>
</dbReference>
<gene>
    <name evidence="6" type="ORF">FEF65_11350</name>
</gene>
<evidence type="ECO:0000313" key="7">
    <source>
        <dbReference type="Proteomes" id="UP000306585"/>
    </source>
</evidence>
<dbReference type="PANTHER" id="PTHR11085">
    <property type="entry name" value="NAD-DEPENDENT PROTEIN DEACYLASE SIRTUIN-5, MITOCHONDRIAL-RELATED"/>
    <property type="match status" value="1"/>
</dbReference>
<dbReference type="GO" id="GO:0017136">
    <property type="term" value="F:histone deacetylase activity, NAD-dependent"/>
    <property type="evidence" value="ECO:0007669"/>
    <property type="project" value="TreeGrafter"/>
</dbReference>
<evidence type="ECO:0000256" key="4">
    <source>
        <dbReference type="PROSITE-ProRule" id="PRU00236"/>
    </source>
</evidence>